<dbReference type="KEGG" id="lbq:CKQ53_14845"/>
<protein>
    <submittedName>
        <fullName evidence="2">Uncharacterized protein</fullName>
    </submittedName>
</protein>
<name>A0AAD0SMX4_9GAMM</name>
<keyword evidence="3" id="KW-1185">Reference proteome</keyword>
<feature type="region of interest" description="Disordered" evidence="1">
    <location>
        <begin position="1"/>
        <end position="84"/>
    </location>
</feature>
<evidence type="ECO:0000313" key="2">
    <source>
        <dbReference type="EMBL" id="AXW88118.1"/>
    </source>
</evidence>
<proteinExistence type="predicted"/>
<evidence type="ECO:0000313" key="3">
    <source>
        <dbReference type="Proteomes" id="UP000263881"/>
    </source>
</evidence>
<reference evidence="2 3" key="1">
    <citation type="submission" date="2017-08" db="EMBL/GenBank/DDBJ databases">
        <title>Comparative genomics of bacteria isolated from necrotic lesions of AOD affected trees.</title>
        <authorList>
            <person name="Doonan J."/>
            <person name="Denman S."/>
            <person name="McDonald J.E."/>
        </authorList>
    </citation>
    <scope>NUCLEOTIDE SEQUENCE [LARGE SCALE GENOMIC DNA]</scope>
    <source>
        <strain evidence="2 3">477</strain>
    </source>
</reference>
<dbReference type="AlphaFoldDB" id="A0AAD0SMX4"/>
<dbReference type="Proteomes" id="UP000263881">
    <property type="component" value="Chromosome"/>
</dbReference>
<feature type="compositionally biased region" description="Basic and acidic residues" evidence="1">
    <location>
        <begin position="50"/>
        <end position="77"/>
    </location>
</feature>
<sequence length="84" mass="9355">MAPVVANHGRVESANHAANTHSAKKLEAERQAAKSRAESHQKAVQKKNNPMHEKVQAKNSAAEHHVNKMNTAKEKQQELYPPKK</sequence>
<organism evidence="2 3">
    <name type="scientific">Lonsdalea britannica</name>
    <dbReference type="NCBI Taxonomy" id="1082704"/>
    <lineage>
        <taxon>Bacteria</taxon>
        <taxon>Pseudomonadati</taxon>
        <taxon>Pseudomonadota</taxon>
        <taxon>Gammaproteobacteria</taxon>
        <taxon>Enterobacterales</taxon>
        <taxon>Pectobacteriaceae</taxon>
        <taxon>Lonsdalea</taxon>
    </lineage>
</organism>
<dbReference type="EMBL" id="CP023009">
    <property type="protein sequence ID" value="AXW88118.1"/>
    <property type="molecule type" value="Genomic_DNA"/>
</dbReference>
<feature type="compositionally biased region" description="Basic and acidic residues" evidence="1">
    <location>
        <begin position="24"/>
        <end position="41"/>
    </location>
</feature>
<evidence type="ECO:0000256" key="1">
    <source>
        <dbReference type="SAM" id="MobiDB-lite"/>
    </source>
</evidence>
<accession>A0AAD0SMX4</accession>
<gene>
    <name evidence="2" type="ORF">CKQ53_14845</name>
</gene>